<name>A0A7R9CB07_TIMCR</name>
<organism evidence="2">
    <name type="scientific">Timema cristinae</name>
    <name type="common">Walking stick</name>
    <dbReference type="NCBI Taxonomy" id="61476"/>
    <lineage>
        <taxon>Eukaryota</taxon>
        <taxon>Metazoa</taxon>
        <taxon>Ecdysozoa</taxon>
        <taxon>Arthropoda</taxon>
        <taxon>Hexapoda</taxon>
        <taxon>Insecta</taxon>
        <taxon>Pterygota</taxon>
        <taxon>Neoptera</taxon>
        <taxon>Polyneoptera</taxon>
        <taxon>Phasmatodea</taxon>
        <taxon>Timematodea</taxon>
        <taxon>Timematoidea</taxon>
        <taxon>Timematidae</taxon>
        <taxon>Timema</taxon>
    </lineage>
</organism>
<reference evidence="2" key="1">
    <citation type="submission" date="2020-11" db="EMBL/GenBank/DDBJ databases">
        <authorList>
            <person name="Tran Van P."/>
        </authorList>
    </citation>
    <scope>NUCLEOTIDE SEQUENCE</scope>
</reference>
<dbReference type="AlphaFoldDB" id="A0A7R9CB07"/>
<proteinExistence type="predicted"/>
<dbReference type="EMBL" id="OC316539">
    <property type="protein sequence ID" value="CAD7392391.1"/>
    <property type="molecule type" value="Genomic_DNA"/>
</dbReference>
<sequence length="245" mass="28176">MREGIGKVELEEVNPHLRGWRVENHLGKTTPSSPDRDSNLDLPVLSSRAQHDKRISQLRHRGGYHHLQAKYTSYISCTMARCGIPSPQYFGMSWFYNVVGLKTQSQAKQHFTNSHNSRILSKLALFQYSLRFAIYSCRQQMQEGQEIVEEVEKTQVEQQVETSNKDLQTLVSEGLELIKLMCPHHSWTPFVTRGDGPRLYLLTPVVLNRGPRPRLGAEYVWALFRGLGEESTRESVVYTFIQNLT</sequence>
<feature type="region of interest" description="Disordered" evidence="1">
    <location>
        <begin position="22"/>
        <end position="41"/>
    </location>
</feature>
<protein>
    <submittedName>
        <fullName evidence="2">Uncharacterized protein</fullName>
    </submittedName>
</protein>
<accession>A0A7R9CB07</accession>
<evidence type="ECO:0000256" key="1">
    <source>
        <dbReference type="SAM" id="MobiDB-lite"/>
    </source>
</evidence>
<gene>
    <name evidence="2" type="ORF">TCEB3V08_LOCUS415</name>
</gene>
<evidence type="ECO:0000313" key="2">
    <source>
        <dbReference type="EMBL" id="CAD7392391.1"/>
    </source>
</evidence>